<keyword evidence="4" id="KW-1185">Reference proteome</keyword>
<sequence length="256" mass="30696">MSFTSEDIFQKIMEKAMDETNQESGEKSPTTMQRFHVSQTADQLPDIRKRNAYYRAELERQIQDKKEAERKRKERDAFEEERLLRKIETDREKLKREYLEEIRQKELLQEEAIRRQQIIARKLEEIQEAEERKREDEIRKRQQAAAKRIADLEEAMEKKRLEEIEKRKQAFNRLYYWDPARHDYIKNGYWNSRDYVNSAIGGGTSGALTKVGYHNSMDDIYYAAPLPILADVYRKLVVEKSRIKEIIKERISDGEV</sequence>
<protein>
    <submittedName>
        <fullName evidence="3">Uncharacterized protein</fullName>
    </submittedName>
</protein>
<evidence type="ECO:0000256" key="2">
    <source>
        <dbReference type="SAM" id="MobiDB-lite"/>
    </source>
</evidence>
<feature type="compositionally biased region" description="Basic and acidic residues" evidence="2">
    <location>
        <begin position="8"/>
        <end position="18"/>
    </location>
</feature>
<keyword evidence="1" id="KW-0175">Coiled coil</keyword>
<accession>A0ABP1QVN1</accession>
<evidence type="ECO:0000313" key="4">
    <source>
        <dbReference type="Proteomes" id="UP001642540"/>
    </source>
</evidence>
<name>A0ABP1QVN1_9HEXA</name>
<organism evidence="3 4">
    <name type="scientific">Orchesella dallaii</name>
    <dbReference type="NCBI Taxonomy" id="48710"/>
    <lineage>
        <taxon>Eukaryota</taxon>
        <taxon>Metazoa</taxon>
        <taxon>Ecdysozoa</taxon>
        <taxon>Arthropoda</taxon>
        <taxon>Hexapoda</taxon>
        <taxon>Collembola</taxon>
        <taxon>Entomobryomorpha</taxon>
        <taxon>Entomobryoidea</taxon>
        <taxon>Orchesellidae</taxon>
        <taxon>Orchesellinae</taxon>
        <taxon>Orchesella</taxon>
    </lineage>
</organism>
<dbReference type="EMBL" id="CAXLJM020000041">
    <property type="protein sequence ID" value="CAL8109682.1"/>
    <property type="molecule type" value="Genomic_DNA"/>
</dbReference>
<gene>
    <name evidence="3" type="ORF">ODALV1_LOCUS13590</name>
</gene>
<feature type="compositionally biased region" description="Polar residues" evidence="2">
    <location>
        <begin position="27"/>
        <end position="42"/>
    </location>
</feature>
<proteinExistence type="predicted"/>
<comment type="caution">
    <text evidence="3">The sequence shown here is derived from an EMBL/GenBank/DDBJ whole genome shotgun (WGS) entry which is preliminary data.</text>
</comment>
<dbReference type="Proteomes" id="UP001642540">
    <property type="component" value="Unassembled WGS sequence"/>
</dbReference>
<feature type="region of interest" description="Disordered" evidence="2">
    <location>
        <begin position="1"/>
        <end position="48"/>
    </location>
</feature>
<evidence type="ECO:0000256" key="1">
    <source>
        <dbReference type="SAM" id="Coils"/>
    </source>
</evidence>
<evidence type="ECO:0000313" key="3">
    <source>
        <dbReference type="EMBL" id="CAL8109682.1"/>
    </source>
</evidence>
<feature type="coiled-coil region" evidence="1">
    <location>
        <begin position="51"/>
        <end position="169"/>
    </location>
</feature>
<reference evidence="3 4" key="1">
    <citation type="submission" date="2024-08" db="EMBL/GenBank/DDBJ databases">
        <authorList>
            <person name="Cucini C."/>
            <person name="Frati F."/>
        </authorList>
    </citation>
    <scope>NUCLEOTIDE SEQUENCE [LARGE SCALE GENOMIC DNA]</scope>
</reference>